<feature type="compositionally biased region" description="Polar residues" evidence="1">
    <location>
        <begin position="389"/>
        <end position="428"/>
    </location>
</feature>
<dbReference type="Pfam" id="PF09350">
    <property type="entry name" value="DJC28_CD"/>
    <property type="match status" value="1"/>
</dbReference>
<feature type="domain" description="DnaJ homologue subfamily C member 28 conserved" evidence="2">
    <location>
        <begin position="235"/>
        <end position="305"/>
    </location>
</feature>
<feature type="region of interest" description="Disordered" evidence="1">
    <location>
        <begin position="389"/>
        <end position="445"/>
    </location>
</feature>
<feature type="compositionally biased region" description="Basic and acidic residues" evidence="1">
    <location>
        <begin position="56"/>
        <end position="65"/>
    </location>
</feature>
<accession>A0ABR0ENX3</accession>
<evidence type="ECO:0000259" key="2">
    <source>
        <dbReference type="Pfam" id="PF09350"/>
    </source>
</evidence>
<name>A0ABR0ENX3_ZASCE</name>
<feature type="compositionally biased region" description="Pro residues" evidence="1">
    <location>
        <begin position="430"/>
        <end position="439"/>
    </location>
</feature>
<protein>
    <recommendedName>
        <fullName evidence="2">DnaJ homologue subfamily C member 28 conserved domain-containing protein</fullName>
    </recommendedName>
</protein>
<dbReference type="Proteomes" id="UP001305779">
    <property type="component" value="Unassembled WGS sequence"/>
</dbReference>
<feature type="region of interest" description="Disordered" evidence="1">
    <location>
        <begin position="18"/>
        <end position="80"/>
    </location>
</feature>
<dbReference type="PANTHER" id="PTHR39394:SF1">
    <property type="entry name" value="DNAJ HOMOLOGUE SUBFAMILY C MEMBER 28 CONSERVED DOMAIN-CONTAINING PROTEIN"/>
    <property type="match status" value="1"/>
</dbReference>
<sequence length="555" mass="62044">MPGITRTLPLSCARRSRLCSKASGSRRIEPALRHASDSISSRGNGDPAKEEEEEGALTRRLREMSEESLETGGRSARKAVEEAGFSEDLKRELEKKIADASFRSDNASAFAQVNMPASAGRGTRETAAARPWTGSESVEDASLRMLNDAHKPLRVPAKAPSIRGPSKVDTGRPKSKPGTGARLANARDRSSVYSYANEQEGLTDEEREKFRREMKARFQPSARAVPVTVQGLSSLANKRIEDAIARGQFKNLSDRGKKLERDHNANSPFIDTTEYFMNKIIKKQEITPPWIEKQQEVISTANTFRRRLRADWKRHVSRMISSRGGGLESQMKLAEEYAFAESLENPKQRLETIKVVNDKGHMSQITISGELKPPADDTAAVEEEIKVTEQTFNDDGSTKPQQEQVKVSTEQPLLTQAPTSQAPGQSSVPPRRPTVPPFRDPQWEETERSYHELAIKNLNSITRSYNLMAPDLAKKPYYSLDRELRSCFADVAPEVAHAIRERALAPKIKGVEVIGHTPGGVLEKFSMDKASHVYDERKPQYGFKEFWKDLFAPKS</sequence>
<evidence type="ECO:0000256" key="1">
    <source>
        <dbReference type="SAM" id="MobiDB-lite"/>
    </source>
</evidence>
<feature type="region of interest" description="Disordered" evidence="1">
    <location>
        <begin position="156"/>
        <end position="190"/>
    </location>
</feature>
<feature type="compositionally biased region" description="Basic and acidic residues" evidence="1">
    <location>
        <begin position="26"/>
        <end position="36"/>
    </location>
</feature>
<dbReference type="EMBL" id="JAXOVC010000004">
    <property type="protein sequence ID" value="KAK4502798.1"/>
    <property type="molecule type" value="Genomic_DNA"/>
</dbReference>
<feature type="compositionally biased region" description="Low complexity" evidence="1">
    <location>
        <begin position="117"/>
        <end position="130"/>
    </location>
</feature>
<dbReference type="PANTHER" id="PTHR39394">
    <property type="entry name" value="YALI0E31793P"/>
    <property type="match status" value="1"/>
</dbReference>
<evidence type="ECO:0000313" key="4">
    <source>
        <dbReference type="Proteomes" id="UP001305779"/>
    </source>
</evidence>
<reference evidence="3 4" key="1">
    <citation type="journal article" date="2023" name="G3 (Bethesda)">
        <title>A chromosome-level genome assembly of Zasmidium syzygii isolated from banana leaves.</title>
        <authorList>
            <person name="van Westerhoven A.C."/>
            <person name="Mehrabi R."/>
            <person name="Talebi R."/>
            <person name="Steentjes M.B.F."/>
            <person name="Corcolon B."/>
            <person name="Chong P.A."/>
            <person name="Kema G.H.J."/>
            <person name="Seidl M.F."/>
        </authorList>
    </citation>
    <scope>NUCLEOTIDE SEQUENCE [LARGE SCALE GENOMIC DNA]</scope>
    <source>
        <strain evidence="3 4">P124</strain>
    </source>
</reference>
<keyword evidence="4" id="KW-1185">Reference proteome</keyword>
<gene>
    <name evidence="3" type="ORF">PRZ48_006224</name>
</gene>
<dbReference type="InterPro" id="IPR018961">
    <property type="entry name" value="DnaJ_homolog_subfam-C_membr-28"/>
</dbReference>
<comment type="caution">
    <text evidence="3">The sequence shown here is derived from an EMBL/GenBank/DDBJ whole genome shotgun (WGS) entry which is preliminary data.</text>
</comment>
<organism evidence="3 4">
    <name type="scientific">Zasmidium cellare</name>
    <name type="common">Wine cellar mold</name>
    <name type="synonym">Racodium cellare</name>
    <dbReference type="NCBI Taxonomy" id="395010"/>
    <lineage>
        <taxon>Eukaryota</taxon>
        <taxon>Fungi</taxon>
        <taxon>Dikarya</taxon>
        <taxon>Ascomycota</taxon>
        <taxon>Pezizomycotina</taxon>
        <taxon>Dothideomycetes</taxon>
        <taxon>Dothideomycetidae</taxon>
        <taxon>Mycosphaerellales</taxon>
        <taxon>Mycosphaerellaceae</taxon>
        <taxon>Zasmidium</taxon>
    </lineage>
</organism>
<evidence type="ECO:0000313" key="3">
    <source>
        <dbReference type="EMBL" id="KAK4502798.1"/>
    </source>
</evidence>
<feature type="region of interest" description="Disordered" evidence="1">
    <location>
        <begin position="117"/>
        <end position="136"/>
    </location>
</feature>
<proteinExistence type="predicted"/>